<comment type="subcellular location">
    <subcellularLocation>
        <location evidence="1">Nucleus</location>
    </subcellularLocation>
</comment>
<dbReference type="GO" id="GO:0008270">
    <property type="term" value="F:zinc ion binding"/>
    <property type="evidence" value="ECO:0007669"/>
    <property type="project" value="UniProtKB-KW"/>
</dbReference>
<evidence type="ECO:0000256" key="5">
    <source>
        <dbReference type="ARBA" id="ARBA00023015"/>
    </source>
</evidence>
<dbReference type="Gene3D" id="1.10.10.60">
    <property type="entry name" value="Homeodomain-like"/>
    <property type="match status" value="1"/>
</dbReference>
<evidence type="ECO:0000256" key="2">
    <source>
        <dbReference type="ARBA" id="ARBA00022723"/>
    </source>
</evidence>
<keyword evidence="13" id="KW-1185">Reference proteome</keyword>
<dbReference type="Pfam" id="PF04770">
    <property type="entry name" value="ZF-HD_dimer"/>
    <property type="match status" value="1"/>
</dbReference>
<evidence type="ECO:0000313" key="12">
    <source>
        <dbReference type="EMBL" id="CAA0838162.1"/>
    </source>
</evidence>
<evidence type="ECO:0000259" key="11">
    <source>
        <dbReference type="PROSITE" id="PS51523"/>
    </source>
</evidence>
<feature type="region of interest" description="Disordered" evidence="10">
    <location>
        <begin position="252"/>
        <end position="283"/>
    </location>
</feature>
<dbReference type="FunFam" id="1.10.10.60:FF:000257">
    <property type="entry name" value="Zinc-finger homeodomain protein 2"/>
    <property type="match status" value="1"/>
</dbReference>
<evidence type="ECO:0000256" key="9">
    <source>
        <dbReference type="ARBA" id="ARBA00023242"/>
    </source>
</evidence>
<dbReference type="GO" id="GO:0000976">
    <property type="term" value="F:transcription cis-regulatory region binding"/>
    <property type="evidence" value="ECO:0007669"/>
    <property type="project" value="TreeGrafter"/>
</dbReference>
<evidence type="ECO:0000256" key="7">
    <source>
        <dbReference type="ARBA" id="ARBA00023155"/>
    </source>
</evidence>
<keyword evidence="5" id="KW-0805">Transcription regulation</keyword>
<keyword evidence="6 12" id="KW-0238">DNA-binding</keyword>
<keyword evidence="7 12" id="KW-0371">Homeobox</keyword>
<dbReference type="OrthoDB" id="1910053at2759"/>
<proteinExistence type="predicted"/>
<evidence type="ECO:0000256" key="10">
    <source>
        <dbReference type="SAM" id="MobiDB-lite"/>
    </source>
</evidence>
<evidence type="ECO:0000256" key="8">
    <source>
        <dbReference type="ARBA" id="ARBA00023163"/>
    </source>
</evidence>
<dbReference type="GO" id="GO:0005634">
    <property type="term" value="C:nucleus"/>
    <property type="evidence" value="ECO:0007669"/>
    <property type="project" value="UniProtKB-SubCell"/>
</dbReference>
<feature type="domain" description="ZF-HD dimerization-type" evidence="11">
    <location>
        <begin position="61"/>
        <end position="110"/>
    </location>
</feature>
<keyword evidence="3 12" id="KW-0863">Zinc-finger</keyword>
<keyword evidence="4" id="KW-0862">Zinc</keyword>
<accession>A0A9N7NTZ6</accession>
<name>A0A9N7NTZ6_STRHE</name>
<dbReference type="NCBIfam" id="TIGR01565">
    <property type="entry name" value="homeo_ZF_HD"/>
    <property type="match status" value="1"/>
</dbReference>
<dbReference type="GO" id="GO:0003700">
    <property type="term" value="F:DNA-binding transcription factor activity"/>
    <property type="evidence" value="ECO:0007669"/>
    <property type="project" value="TreeGrafter"/>
</dbReference>
<feature type="compositionally biased region" description="Basic and acidic residues" evidence="10">
    <location>
        <begin position="1"/>
        <end position="11"/>
    </location>
</feature>
<evidence type="ECO:0000256" key="4">
    <source>
        <dbReference type="ARBA" id="ARBA00022833"/>
    </source>
</evidence>
<evidence type="ECO:0000313" key="13">
    <source>
        <dbReference type="Proteomes" id="UP001153555"/>
    </source>
</evidence>
<dbReference type="AlphaFoldDB" id="A0A9N7NTZ6"/>
<evidence type="ECO:0000256" key="1">
    <source>
        <dbReference type="ARBA" id="ARBA00004123"/>
    </source>
</evidence>
<evidence type="ECO:0000256" key="3">
    <source>
        <dbReference type="ARBA" id="ARBA00022771"/>
    </source>
</evidence>
<dbReference type="SUPFAM" id="SSF46689">
    <property type="entry name" value="Homeodomain-like"/>
    <property type="match status" value="1"/>
</dbReference>
<dbReference type="GO" id="GO:0050793">
    <property type="term" value="P:regulation of developmental process"/>
    <property type="evidence" value="ECO:0007669"/>
    <property type="project" value="TreeGrafter"/>
</dbReference>
<keyword evidence="9" id="KW-0539">Nucleus</keyword>
<dbReference type="PANTHER" id="PTHR31948">
    <property type="entry name" value="ZINC-FINGER HOMEODOMAIN PROTEIN 2"/>
    <property type="match status" value="1"/>
</dbReference>
<keyword evidence="8" id="KW-0804">Transcription</keyword>
<dbReference type="PROSITE" id="PS51523">
    <property type="entry name" value="ZF_HD_DIMER"/>
    <property type="match status" value="1"/>
</dbReference>
<protein>
    <submittedName>
        <fullName evidence="12">Zinc-finger homeodomain protein 4</fullName>
    </submittedName>
</protein>
<dbReference type="PANTHER" id="PTHR31948:SF60">
    <property type="entry name" value="ZINC-FINGER HOMEODOMAIN PROTEIN 5"/>
    <property type="match status" value="1"/>
</dbReference>
<dbReference type="InterPro" id="IPR006456">
    <property type="entry name" value="ZF_HD_homeobox_Cys/His_dimer"/>
</dbReference>
<organism evidence="12 13">
    <name type="scientific">Striga hermonthica</name>
    <name type="common">Purple witchweed</name>
    <name type="synonym">Buchnera hermonthica</name>
    <dbReference type="NCBI Taxonomy" id="68872"/>
    <lineage>
        <taxon>Eukaryota</taxon>
        <taxon>Viridiplantae</taxon>
        <taxon>Streptophyta</taxon>
        <taxon>Embryophyta</taxon>
        <taxon>Tracheophyta</taxon>
        <taxon>Spermatophyta</taxon>
        <taxon>Magnoliopsida</taxon>
        <taxon>eudicotyledons</taxon>
        <taxon>Gunneridae</taxon>
        <taxon>Pentapetalae</taxon>
        <taxon>asterids</taxon>
        <taxon>lamiids</taxon>
        <taxon>Lamiales</taxon>
        <taxon>Orobanchaceae</taxon>
        <taxon>Buchnereae</taxon>
        <taxon>Striga</taxon>
    </lineage>
</organism>
<dbReference type="Proteomes" id="UP001153555">
    <property type="component" value="Unassembled WGS sequence"/>
</dbReference>
<gene>
    <name evidence="12" type="ORF">SHERM_04771</name>
</gene>
<feature type="region of interest" description="Disordered" evidence="10">
    <location>
        <begin position="1"/>
        <end position="59"/>
    </location>
</feature>
<dbReference type="InterPro" id="IPR009057">
    <property type="entry name" value="Homeodomain-like_sf"/>
</dbReference>
<dbReference type="InterPro" id="IPR006455">
    <property type="entry name" value="Homeodomain_ZF_HD"/>
</dbReference>
<dbReference type="NCBIfam" id="TIGR01566">
    <property type="entry name" value="ZF_HD_prot_N"/>
    <property type="match status" value="1"/>
</dbReference>
<dbReference type="EMBL" id="CACSLK010030875">
    <property type="protein sequence ID" value="CAA0838162.1"/>
    <property type="molecule type" value="Genomic_DNA"/>
</dbReference>
<keyword evidence="2" id="KW-0479">Metal-binding</keyword>
<comment type="caution">
    <text evidence="12">The sequence shown here is derived from an EMBL/GenBank/DDBJ whole genome shotgun (WGS) entry which is preliminary data.</text>
</comment>
<feature type="compositionally biased region" description="Low complexity" evidence="10">
    <location>
        <begin position="20"/>
        <end position="29"/>
    </location>
</feature>
<reference evidence="12" key="1">
    <citation type="submission" date="2019-12" db="EMBL/GenBank/DDBJ databases">
        <authorList>
            <person name="Scholes J."/>
        </authorList>
    </citation>
    <scope>NUCLEOTIDE SEQUENCE</scope>
</reference>
<feature type="compositionally biased region" description="Low complexity" evidence="10">
    <location>
        <begin position="263"/>
        <end position="283"/>
    </location>
</feature>
<sequence>MSLPGEEKEIRMQPSSLAYNNNNNNNNNNHPLDSPVATPPEISRHDPFSGGGSKPRPAASYRECLKNHAAGIGRNVTDGCGEFMPSGDNGTLEALKCAACGCHRNFHRKDFSAAAAAAGDHPPPPPSAAMVHPLQLPPPLPSPAAAAAAAALWSPMAQPVKMAFGGGAGSAGTDSSSEELNYNAYGGAVAPPPPPFTAKKRFRTKFTSGQKERMLEFAEKLGWRIPREDDTEVQRFCSEVGVKRQVFKVWMHNNKSASKKPPQEQQQQQQEQQQHQQQQILRG</sequence>
<evidence type="ECO:0000256" key="6">
    <source>
        <dbReference type="ARBA" id="ARBA00023125"/>
    </source>
</evidence>